<organism evidence="4 5">
    <name type="scientific">Paenibacillus monticola</name>
    <dbReference type="NCBI Taxonomy" id="2666075"/>
    <lineage>
        <taxon>Bacteria</taxon>
        <taxon>Bacillati</taxon>
        <taxon>Bacillota</taxon>
        <taxon>Bacilli</taxon>
        <taxon>Bacillales</taxon>
        <taxon>Paenibacillaceae</taxon>
        <taxon>Paenibacillus</taxon>
    </lineage>
</organism>
<dbReference type="PANTHER" id="PTHR20857:SF22">
    <property type="entry name" value="THIAZOLE TAUTOMERASE"/>
    <property type="match status" value="1"/>
</dbReference>
<dbReference type="SUPFAM" id="SSF51391">
    <property type="entry name" value="Thiamin phosphate synthase"/>
    <property type="match status" value="1"/>
</dbReference>
<dbReference type="GO" id="GO:0009228">
    <property type="term" value="P:thiamine biosynthetic process"/>
    <property type="evidence" value="ECO:0007669"/>
    <property type="project" value="UniProtKB-KW"/>
</dbReference>
<dbReference type="PANTHER" id="PTHR20857">
    <property type="entry name" value="THIAMINE-PHOSPHATE PYROPHOSPHORYLASE"/>
    <property type="match status" value="1"/>
</dbReference>
<dbReference type="Gene3D" id="3.20.20.70">
    <property type="entry name" value="Aldolase class I"/>
    <property type="match status" value="1"/>
</dbReference>
<dbReference type="GO" id="GO:0005737">
    <property type="term" value="C:cytoplasm"/>
    <property type="evidence" value="ECO:0007669"/>
    <property type="project" value="TreeGrafter"/>
</dbReference>
<keyword evidence="5" id="KW-1185">Reference proteome</keyword>
<evidence type="ECO:0000256" key="1">
    <source>
        <dbReference type="ARBA" id="ARBA00004948"/>
    </source>
</evidence>
<feature type="domain" description="Thiamine phosphate synthase/TenI" evidence="3">
    <location>
        <begin position="27"/>
        <end position="182"/>
    </location>
</feature>
<dbReference type="AlphaFoldDB" id="A0A7X2H411"/>
<dbReference type="RefSeq" id="WP_154118186.1">
    <property type="nucleotide sequence ID" value="NZ_WJXB01000002.1"/>
</dbReference>
<dbReference type="CDD" id="cd00564">
    <property type="entry name" value="TMP_TenI"/>
    <property type="match status" value="1"/>
</dbReference>
<proteinExistence type="predicted"/>
<gene>
    <name evidence="4" type="ORF">GJB61_08135</name>
</gene>
<evidence type="ECO:0000256" key="2">
    <source>
        <dbReference type="ARBA" id="ARBA00022977"/>
    </source>
</evidence>
<dbReference type="Proteomes" id="UP000463051">
    <property type="component" value="Unassembled WGS sequence"/>
</dbReference>
<reference evidence="4 5" key="1">
    <citation type="submission" date="2019-11" db="EMBL/GenBank/DDBJ databases">
        <title>Paenibacillus monticola sp. nov., a novel PGPR strain isolated from mountain sample in China.</title>
        <authorList>
            <person name="Zhao Q."/>
            <person name="Li H.-P."/>
            <person name="Zhang J.-L."/>
        </authorList>
    </citation>
    <scope>NUCLEOTIDE SEQUENCE [LARGE SCALE GENOMIC DNA]</scope>
    <source>
        <strain evidence="4 5">LC-T2</strain>
    </source>
</reference>
<keyword evidence="2" id="KW-0784">Thiamine biosynthesis</keyword>
<dbReference type="InterPro" id="IPR036206">
    <property type="entry name" value="ThiamineP_synth_sf"/>
</dbReference>
<evidence type="ECO:0000259" key="3">
    <source>
        <dbReference type="Pfam" id="PF02581"/>
    </source>
</evidence>
<dbReference type="InterPro" id="IPR013785">
    <property type="entry name" value="Aldolase_TIM"/>
</dbReference>
<sequence>MAQGEIHVISDGKLPLRQFIEKIIVLHPLADYIHLREKHLSAGELLAAGEQLLEAGIPAPKLIINDRIDVAVALGAGGVQLAWHSLKPAAARALGPHLRLGSSVHSPEEASEAALQGADYCLFGHVYPSTSKPGQQERGLELLADVVRYSSIPVIAIGGIKPNNVVRVMEQGVAGVAVMSGICGAEDPLTAMNAYRTAMQRR</sequence>
<dbReference type="Pfam" id="PF02581">
    <property type="entry name" value="TMP-TENI"/>
    <property type="match status" value="1"/>
</dbReference>
<evidence type="ECO:0000313" key="4">
    <source>
        <dbReference type="EMBL" id="MRN52965.1"/>
    </source>
</evidence>
<name>A0A7X2H411_9BACL</name>
<accession>A0A7X2H411</accession>
<dbReference type="EMBL" id="WJXB01000002">
    <property type="protein sequence ID" value="MRN52965.1"/>
    <property type="molecule type" value="Genomic_DNA"/>
</dbReference>
<comment type="caution">
    <text evidence="4">The sequence shown here is derived from an EMBL/GenBank/DDBJ whole genome shotgun (WGS) entry which is preliminary data.</text>
</comment>
<evidence type="ECO:0000313" key="5">
    <source>
        <dbReference type="Proteomes" id="UP000463051"/>
    </source>
</evidence>
<dbReference type="GO" id="GO:0004789">
    <property type="term" value="F:thiamine-phosphate diphosphorylase activity"/>
    <property type="evidence" value="ECO:0007669"/>
    <property type="project" value="TreeGrafter"/>
</dbReference>
<protein>
    <submittedName>
        <fullName evidence="4">Thiazole tautomerase TenI</fullName>
    </submittedName>
</protein>
<dbReference type="InterPro" id="IPR022998">
    <property type="entry name" value="ThiamineP_synth_TenI"/>
</dbReference>
<comment type="pathway">
    <text evidence="1">Cofactor biosynthesis; thiamine diphosphate biosynthesis.</text>
</comment>